<dbReference type="EMBL" id="CYPS01000059">
    <property type="protein sequence ID" value="CUH44935.1"/>
    <property type="molecule type" value="Genomic_DNA"/>
</dbReference>
<dbReference type="Proteomes" id="UP000050786">
    <property type="component" value="Unassembled WGS sequence"/>
</dbReference>
<protein>
    <submittedName>
        <fullName evidence="1">Uncharacterized protein</fullName>
    </submittedName>
</protein>
<dbReference type="AlphaFoldDB" id="A0A0P1EQN3"/>
<name>A0A0P1EQN3_9RHOB</name>
<organism evidence="1 2">
    <name type="scientific">Ruegeria atlantica</name>
    <dbReference type="NCBI Taxonomy" id="81569"/>
    <lineage>
        <taxon>Bacteria</taxon>
        <taxon>Pseudomonadati</taxon>
        <taxon>Pseudomonadota</taxon>
        <taxon>Alphaproteobacteria</taxon>
        <taxon>Rhodobacterales</taxon>
        <taxon>Roseobacteraceae</taxon>
        <taxon>Ruegeria</taxon>
    </lineage>
</organism>
<evidence type="ECO:0000313" key="2">
    <source>
        <dbReference type="Proteomes" id="UP000050786"/>
    </source>
</evidence>
<reference evidence="2" key="1">
    <citation type="submission" date="2015-09" db="EMBL/GenBank/DDBJ databases">
        <authorList>
            <person name="Rodrigo-Torres L."/>
            <person name="Arahal D.R."/>
        </authorList>
    </citation>
    <scope>NUCLEOTIDE SEQUENCE [LARGE SCALE GENOMIC DNA]</scope>
    <source>
        <strain evidence="2">CECT 4293</strain>
    </source>
</reference>
<sequence>MGFNRGKLAAFGQFCDGRVDAFLQGVALFHQKAELIRTFGLPRRELAKQCTVFDHDSRQIECRRQVINCGIDLASHDGRIHISIVVVKQRFTRRLDHVVQHRDRCRRGHSAPLQILEAVQRRFCAGIDNVLGGQNRHGRGVIGQAEINHFFPFGSDRVLLHVEVKVLSAGLNRLVKTCTNPGNIVLVEAHFFGDCISNGGFESLAAFGRVIHNPRIVGRITCCDCQGALC</sequence>
<proteinExistence type="predicted"/>
<accession>A0A0P1EQN3</accession>
<keyword evidence="2" id="KW-1185">Reference proteome</keyword>
<evidence type="ECO:0000313" key="1">
    <source>
        <dbReference type="EMBL" id="CUH44935.1"/>
    </source>
</evidence>
<gene>
    <name evidence="1" type="ORF">RUM4293_03844</name>
</gene>